<dbReference type="InterPro" id="IPR001296">
    <property type="entry name" value="Glyco_trans_1"/>
</dbReference>
<dbReference type="Pfam" id="PF00534">
    <property type="entry name" value="Glycos_transf_1"/>
    <property type="match status" value="1"/>
</dbReference>
<evidence type="ECO:0000256" key="8">
    <source>
        <dbReference type="ARBA" id="ARBA00042085"/>
    </source>
</evidence>
<evidence type="ECO:0000256" key="2">
    <source>
        <dbReference type="ARBA" id="ARBA00010281"/>
    </source>
</evidence>
<evidence type="ECO:0000256" key="6">
    <source>
        <dbReference type="ARBA" id="ARBA00022679"/>
    </source>
</evidence>
<evidence type="ECO:0000313" key="11">
    <source>
        <dbReference type="EMBL" id="KAA8499521.1"/>
    </source>
</evidence>
<dbReference type="Proteomes" id="UP000324585">
    <property type="component" value="Unassembled WGS sequence"/>
</dbReference>
<dbReference type="EMBL" id="VRMN01000001">
    <property type="protein sequence ID" value="KAA8499521.1"/>
    <property type="molecule type" value="Genomic_DNA"/>
</dbReference>
<keyword evidence="12" id="KW-1185">Reference proteome</keyword>
<evidence type="ECO:0000256" key="5">
    <source>
        <dbReference type="ARBA" id="ARBA00022676"/>
    </source>
</evidence>
<comment type="caution">
    <text evidence="11">The sequence shown here is derived from an EMBL/GenBank/DDBJ whole genome shotgun (WGS) entry which is preliminary data.</text>
</comment>
<evidence type="ECO:0000256" key="3">
    <source>
        <dbReference type="ARBA" id="ARBA00022528"/>
    </source>
</evidence>
<dbReference type="OrthoDB" id="10263625at2759"/>
<feature type="domain" description="Glycosyl transferase family 1" evidence="9">
    <location>
        <begin position="345"/>
        <end position="486"/>
    </location>
</feature>
<dbReference type="NCBIfam" id="TIGR02095">
    <property type="entry name" value="glgA"/>
    <property type="match status" value="1"/>
</dbReference>
<accession>A0A5J4Z6M9</accession>
<reference evidence="12" key="1">
    <citation type="journal article" date="2019" name="Nat. Commun.">
        <title>Expansion of phycobilisome linker gene families in mesophilic red algae.</title>
        <authorList>
            <person name="Lee J."/>
            <person name="Kim D."/>
            <person name="Bhattacharya D."/>
            <person name="Yoon H.S."/>
        </authorList>
    </citation>
    <scope>NUCLEOTIDE SEQUENCE [LARGE SCALE GENOMIC DNA]</scope>
    <source>
        <strain evidence="12">CCMP 1328</strain>
    </source>
</reference>
<keyword evidence="6" id="KW-0808">Transferase</keyword>
<evidence type="ECO:0000256" key="7">
    <source>
        <dbReference type="ARBA" id="ARBA00040053"/>
    </source>
</evidence>
<name>A0A5J4Z6M9_PORPP</name>
<dbReference type="CDD" id="cd03791">
    <property type="entry name" value="GT5_Glycogen_synthase_DULL1-like"/>
    <property type="match status" value="1"/>
</dbReference>
<organism evidence="11 12">
    <name type="scientific">Porphyridium purpureum</name>
    <name type="common">Red alga</name>
    <name type="synonym">Porphyridium cruentum</name>
    <dbReference type="NCBI Taxonomy" id="35688"/>
    <lineage>
        <taxon>Eukaryota</taxon>
        <taxon>Rhodophyta</taxon>
        <taxon>Bangiophyceae</taxon>
        <taxon>Porphyridiales</taxon>
        <taxon>Porphyridiaceae</taxon>
        <taxon>Porphyridium</taxon>
    </lineage>
</organism>
<evidence type="ECO:0000256" key="1">
    <source>
        <dbReference type="ARBA" id="ARBA00004229"/>
    </source>
</evidence>
<dbReference type="Gene3D" id="3.40.50.2000">
    <property type="entry name" value="Glycogen Phosphorylase B"/>
    <property type="match status" value="2"/>
</dbReference>
<keyword evidence="4" id="KW-0934">Plastid</keyword>
<dbReference type="Pfam" id="PF08323">
    <property type="entry name" value="Glyco_transf_5"/>
    <property type="match status" value="1"/>
</dbReference>
<sequence length="565" mass="62387">MPRLRGDCCCITMSPAVKLSELSGKEVAAKRYQIVFVSAECAPWSQTGGLGAVADGLPIQLAKMGHRVMSITPRYDQYSDAWDTSFSAHCTLGDKGRTKVGFFHTYKQKVDRVFVDHPLFLEKVWGVTKDKLYGPKWGIDFEDNQLRFSIFCQGALAAIKGLPLGGIPYGEDVIIMCNDWQTSLLPIYLKLERQADPSMWRNTKTVFVSHNMVYQGRFPLSTDHAALLNVPQSVVDDMSCFMPLKVGKKHPRTSVLNWMMGGFKYADKLATVSPRYAEEIGTCEEKGVELEEIALAKGGVVGILNGLKDNVDPMNEDLKLKGGLAASFGPETLEKKLLCKAALQKKFKLPLDPKVPLFCFLGRLDVQKGVDVMLESLEGLLESEFLQVVIMGGGNEEMVAKVQKLKKAYPTKCAAVIAFQGAEKYQVYAGADFALMPSRYEPCGLVQMESMRFATIPMVSPTGGLKDTVIDMETGIVLESELDPEADVLPEDVAKIADGITRCVKLYESPAEVSRIRENCMTYAFSLTWTASAKNWENLITMMGTPDISTHLCTTAKMEHASEVV</sequence>
<keyword evidence="3" id="KW-0150">Chloroplast</keyword>
<dbReference type="AlphaFoldDB" id="A0A5J4Z6M9"/>
<protein>
    <recommendedName>
        <fullName evidence="7">Granule-bound starch synthase 1, chloroplastic/amyloplastic</fullName>
    </recommendedName>
    <alternativeName>
        <fullName evidence="8">Granule-bound starch synthase I</fullName>
    </alternativeName>
</protein>
<dbReference type="InterPro" id="IPR011835">
    <property type="entry name" value="GS/SS"/>
</dbReference>
<dbReference type="PANTHER" id="PTHR45825:SF3">
    <property type="entry name" value="GRANULE-BOUND STARCH SYNTHASE 1, CHLOROPLASTIC_AMYLOPLASTIC"/>
    <property type="match status" value="1"/>
</dbReference>
<dbReference type="PANTHER" id="PTHR45825">
    <property type="entry name" value="GRANULE-BOUND STARCH SYNTHASE 1, CHLOROPLASTIC/AMYLOPLASTIC"/>
    <property type="match status" value="1"/>
</dbReference>
<comment type="similarity">
    <text evidence="2">Belongs to the glycosyltransferase 1 family. Bacterial/plant glycogen synthase subfamily.</text>
</comment>
<keyword evidence="5" id="KW-0328">Glycosyltransferase</keyword>
<dbReference type="OMA" id="AHDWPAG"/>
<dbReference type="GO" id="GO:0004373">
    <property type="term" value="F:alpha-1,4-glucan glucosyltransferase (UDP-glucose donor) activity"/>
    <property type="evidence" value="ECO:0007669"/>
    <property type="project" value="InterPro"/>
</dbReference>
<evidence type="ECO:0000259" key="9">
    <source>
        <dbReference type="Pfam" id="PF00534"/>
    </source>
</evidence>
<dbReference type="FunFam" id="3.40.50.2000:FF:000090">
    <property type="entry name" value="Starch synthase, chloroplastic/amyloplastic"/>
    <property type="match status" value="1"/>
</dbReference>
<dbReference type="GO" id="GO:0009507">
    <property type="term" value="C:chloroplast"/>
    <property type="evidence" value="ECO:0007669"/>
    <property type="project" value="UniProtKB-SubCell"/>
</dbReference>
<evidence type="ECO:0000256" key="4">
    <source>
        <dbReference type="ARBA" id="ARBA00022640"/>
    </source>
</evidence>
<evidence type="ECO:0000313" key="12">
    <source>
        <dbReference type="Proteomes" id="UP000324585"/>
    </source>
</evidence>
<proteinExistence type="inferred from homology"/>
<evidence type="ECO:0000259" key="10">
    <source>
        <dbReference type="Pfam" id="PF08323"/>
    </source>
</evidence>
<feature type="domain" description="Starch synthase catalytic" evidence="10">
    <location>
        <begin position="33"/>
        <end position="292"/>
    </location>
</feature>
<dbReference type="InterPro" id="IPR013534">
    <property type="entry name" value="Starch_synth_cat_dom"/>
</dbReference>
<dbReference type="SUPFAM" id="SSF53756">
    <property type="entry name" value="UDP-Glycosyltransferase/glycogen phosphorylase"/>
    <property type="match status" value="1"/>
</dbReference>
<comment type="subcellular location">
    <subcellularLocation>
        <location evidence="1">Plastid</location>
        <location evidence="1">Chloroplast</location>
    </subcellularLocation>
</comment>
<gene>
    <name evidence="11" type="ORF">FVE85_7106</name>
</gene>